<evidence type="ECO:0000256" key="5">
    <source>
        <dbReference type="ARBA" id="ARBA00022448"/>
    </source>
</evidence>
<dbReference type="InterPro" id="IPR012476">
    <property type="entry name" value="GLE1"/>
</dbReference>
<proteinExistence type="inferred from homology"/>
<evidence type="ECO:0000256" key="15">
    <source>
        <dbReference type="ARBA" id="ARBA00075092"/>
    </source>
</evidence>
<dbReference type="InterPro" id="IPR038506">
    <property type="entry name" value="GLE1-like_sf"/>
</dbReference>
<dbReference type="GO" id="GO:0006449">
    <property type="term" value="P:regulation of translational termination"/>
    <property type="evidence" value="ECO:0007669"/>
    <property type="project" value="EnsemblFungi"/>
</dbReference>
<dbReference type="VEuPathDB" id="FungiDB:CAGL0J09636g"/>
<dbReference type="GO" id="GO:0000822">
    <property type="term" value="F:inositol hexakisphosphate binding"/>
    <property type="evidence" value="ECO:0007669"/>
    <property type="project" value="EnsemblFungi"/>
</dbReference>
<keyword evidence="6" id="KW-0509">mRNA transport</keyword>
<dbReference type="Gene3D" id="1.25.40.510">
    <property type="entry name" value="GLE1-like"/>
    <property type="match status" value="1"/>
</dbReference>
<dbReference type="GO" id="GO:0005543">
    <property type="term" value="F:phospholipid binding"/>
    <property type="evidence" value="ECO:0007669"/>
    <property type="project" value="EnsemblFungi"/>
</dbReference>
<keyword evidence="11" id="KW-0472">Membrane</keyword>
<feature type="region of interest" description="Disordered" evidence="17">
    <location>
        <begin position="168"/>
        <end position="232"/>
    </location>
</feature>
<feature type="region of interest" description="Disordered" evidence="17">
    <location>
        <begin position="1"/>
        <end position="61"/>
    </location>
</feature>
<keyword evidence="5" id="KW-0813">Transport</keyword>
<dbReference type="GO" id="GO:0016973">
    <property type="term" value="P:poly(A)+ mRNA export from nucleus"/>
    <property type="evidence" value="ECO:0007669"/>
    <property type="project" value="EnsemblFungi"/>
</dbReference>
<dbReference type="GO" id="GO:0044614">
    <property type="term" value="C:nuclear pore cytoplasmic filaments"/>
    <property type="evidence" value="ECO:0007669"/>
    <property type="project" value="EnsemblFungi"/>
</dbReference>
<evidence type="ECO:0000256" key="17">
    <source>
        <dbReference type="SAM" id="MobiDB-lite"/>
    </source>
</evidence>
<name>A0A0W0DBF6_CANGB</name>
<dbReference type="GO" id="GO:0005737">
    <property type="term" value="C:cytoplasm"/>
    <property type="evidence" value="ECO:0007669"/>
    <property type="project" value="EnsemblFungi"/>
</dbReference>
<accession>A0A0W0DBF6</accession>
<keyword evidence="9" id="KW-0175">Coiled coil</keyword>
<dbReference type="GO" id="GO:0031369">
    <property type="term" value="F:translation initiation factor binding"/>
    <property type="evidence" value="ECO:0007669"/>
    <property type="project" value="EnsemblFungi"/>
</dbReference>
<evidence type="ECO:0000256" key="9">
    <source>
        <dbReference type="ARBA" id="ARBA00023054"/>
    </source>
</evidence>
<keyword evidence="10" id="KW-0906">Nuclear pore complex</keyword>
<dbReference type="FunFam" id="1.25.40.510:FF:000003">
    <property type="entry name" value="Nucleoporin GLE1"/>
    <property type="match status" value="1"/>
</dbReference>
<evidence type="ECO:0000256" key="10">
    <source>
        <dbReference type="ARBA" id="ARBA00023132"/>
    </source>
</evidence>
<keyword evidence="12" id="KW-0539">Nucleus</keyword>
<dbReference type="GO" id="GO:0006409">
    <property type="term" value="P:tRNA export from nucleus"/>
    <property type="evidence" value="ECO:0007669"/>
    <property type="project" value="EnsemblFungi"/>
</dbReference>
<feature type="compositionally biased region" description="Basic and acidic residues" evidence="17">
    <location>
        <begin position="51"/>
        <end position="61"/>
    </location>
</feature>
<organism evidence="18 19">
    <name type="scientific">Candida glabrata</name>
    <name type="common">Yeast</name>
    <name type="synonym">Torulopsis glabrata</name>
    <dbReference type="NCBI Taxonomy" id="5478"/>
    <lineage>
        <taxon>Eukaryota</taxon>
        <taxon>Fungi</taxon>
        <taxon>Dikarya</taxon>
        <taxon>Ascomycota</taxon>
        <taxon>Saccharomycotina</taxon>
        <taxon>Saccharomycetes</taxon>
        <taxon>Saccharomycetales</taxon>
        <taxon>Saccharomycetaceae</taxon>
        <taxon>Nakaseomyces</taxon>
    </lineage>
</organism>
<dbReference type="GO" id="GO:0031965">
    <property type="term" value="C:nuclear membrane"/>
    <property type="evidence" value="ECO:0007669"/>
    <property type="project" value="UniProtKB-SubCell"/>
</dbReference>
<dbReference type="Pfam" id="PF07817">
    <property type="entry name" value="GLE1"/>
    <property type="match status" value="1"/>
</dbReference>
<dbReference type="VEuPathDB" id="FungiDB:B1J91_J09636g"/>
<gene>
    <name evidence="18" type="ORF">AO440_003178</name>
</gene>
<evidence type="ECO:0000256" key="14">
    <source>
        <dbReference type="ARBA" id="ARBA00029983"/>
    </source>
</evidence>
<evidence type="ECO:0000256" key="13">
    <source>
        <dbReference type="ARBA" id="ARBA00026227"/>
    </source>
</evidence>
<evidence type="ECO:0000256" key="12">
    <source>
        <dbReference type="ARBA" id="ARBA00023242"/>
    </source>
</evidence>
<evidence type="ECO:0000256" key="2">
    <source>
        <dbReference type="ARBA" id="ARBA00004567"/>
    </source>
</evidence>
<dbReference type="EMBL" id="LLZZ01000053">
    <property type="protein sequence ID" value="KTB10471.1"/>
    <property type="molecule type" value="Genomic_DNA"/>
</dbReference>
<dbReference type="PANTHER" id="PTHR12960:SF0">
    <property type="entry name" value="MRNA EXPORT FACTOR GLE1"/>
    <property type="match status" value="1"/>
</dbReference>
<evidence type="ECO:0000313" key="18">
    <source>
        <dbReference type="EMBL" id="KTB10471.1"/>
    </source>
</evidence>
<evidence type="ECO:0000256" key="6">
    <source>
        <dbReference type="ARBA" id="ARBA00022816"/>
    </source>
</evidence>
<comment type="caution">
    <text evidence="18">The sequence shown here is derived from an EMBL/GenBank/DDBJ whole genome shotgun (WGS) entry which is preliminary data.</text>
</comment>
<keyword evidence="8" id="KW-0811">Translocation</keyword>
<comment type="subcellular location">
    <subcellularLocation>
        <location evidence="1">Nucleus membrane</location>
        <topology evidence="1">Peripheral membrane protein</topology>
        <orientation evidence="1">Cytoplasmic side</orientation>
    </subcellularLocation>
    <subcellularLocation>
        <location evidence="3">Nucleus membrane</location>
        <topology evidence="3">Peripheral membrane protein</topology>
        <orientation evidence="3">Nucleoplasmic side</orientation>
    </subcellularLocation>
    <subcellularLocation>
        <location evidence="2">Nucleus</location>
        <location evidence="2">Nuclear pore complex</location>
    </subcellularLocation>
</comment>
<dbReference type="GO" id="GO:0006446">
    <property type="term" value="P:regulation of translational initiation"/>
    <property type="evidence" value="ECO:0007669"/>
    <property type="project" value="EnsemblFungi"/>
</dbReference>
<dbReference type="AlphaFoldDB" id="A0A0W0DBF6"/>
<evidence type="ECO:0000256" key="7">
    <source>
        <dbReference type="ARBA" id="ARBA00022927"/>
    </source>
</evidence>
<evidence type="ECO:0000256" key="4">
    <source>
        <dbReference type="ARBA" id="ARBA00011056"/>
    </source>
</evidence>
<dbReference type="GO" id="GO:0008047">
    <property type="term" value="F:enzyme activator activity"/>
    <property type="evidence" value="ECO:0007669"/>
    <property type="project" value="EnsemblFungi"/>
</dbReference>
<reference evidence="18 19" key="1">
    <citation type="submission" date="2015-10" db="EMBL/GenBank/DDBJ databases">
        <title>Draft genomes sequences of Candida glabrata isolates 1A, 1B, 2A, 2B, 3A and 3B.</title>
        <authorList>
            <person name="Haavelsrud O.E."/>
            <person name="Gaustad P."/>
        </authorList>
    </citation>
    <scope>NUCLEOTIDE SEQUENCE [LARGE SCALE GENOMIC DNA]</scope>
    <source>
        <strain evidence="18">910700640</strain>
    </source>
</reference>
<comment type="similarity">
    <text evidence="4">Belongs to the GLE1 family.</text>
</comment>
<protein>
    <recommendedName>
        <fullName evidence="13">mRNA export factor GLE1</fullName>
    </recommendedName>
    <alternativeName>
        <fullName evidence="15">Nuclear pore protein GLE1</fullName>
    </alternativeName>
    <alternativeName>
        <fullName evidence="14">Nucleoporin GLE1</fullName>
    </alternativeName>
    <alternativeName>
        <fullName evidence="16">RNA export factor GLE1</fullName>
    </alternativeName>
</protein>
<dbReference type="VEuPathDB" id="FungiDB:GWK60_J09449"/>
<keyword evidence="7" id="KW-0653">Protein transport</keyword>
<dbReference type="PANTHER" id="PTHR12960">
    <property type="entry name" value="GLE-1-RELATED"/>
    <property type="match status" value="1"/>
</dbReference>
<evidence type="ECO:0000256" key="11">
    <source>
        <dbReference type="ARBA" id="ARBA00023136"/>
    </source>
</evidence>
<evidence type="ECO:0000256" key="8">
    <source>
        <dbReference type="ARBA" id="ARBA00023010"/>
    </source>
</evidence>
<evidence type="ECO:0000256" key="16">
    <source>
        <dbReference type="ARBA" id="ARBA00075681"/>
    </source>
</evidence>
<evidence type="ECO:0000256" key="1">
    <source>
        <dbReference type="ARBA" id="ARBA00004335"/>
    </source>
</evidence>
<feature type="compositionally biased region" description="Low complexity" evidence="17">
    <location>
        <begin position="16"/>
        <end position="35"/>
    </location>
</feature>
<dbReference type="Proteomes" id="UP000054886">
    <property type="component" value="Unassembled WGS sequence"/>
</dbReference>
<evidence type="ECO:0000256" key="3">
    <source>
        <dbReference type="ARBA" id="ARBA00004620"/>
    </source>
</evidence>
<dbReference type="GO" id="GO:0015031">
    <property type="term" value="P:protein transport"/>
    <property type="evidence" value="ECO:0007669"/>
    <property type="project" value="UniProtKB-KW"/>
</dbReference>
<dbReference type="VEuPathDB" id="FungiDB:GVI51_J09471"/>
<evidence type="ECO:0000313" key="19">
    <source>
        <dbReference type="Proteomes" id="UP000054886"/>
    </source>
</evidence>
<sequence length="530" mass="61001">MRFVLDELYSDEESSLDLGVGSDSDSSNDPDYSNVADPHDLYSPKLRIPKKKDVPTKTRTAKEEEVTLLPEIARILEGKQFKSSVIAANTVPSVIHLSREEEQNTESLIDKRKDNKLAHSLAPDVNIEQMEAQFSKVMLGKLDSLETLNRKRIEEVRAEKKRIEEEQKRKLEEEKRRKELEDKRLKEEEERAKKEQEKQEKERLAALEAEKKREQEEKAKKQAQAQEKDKAQKAVTDFDSISKTFWKYKAKIKSIKEEIVIPVKNADKELRNILSKHKRKINPKFGQLTNTFSQLQSIQNELSHLIDETKGQQLAYLWILNFIAKAIVHQAETEVRAKPESSVPLARLALYIMVRYPEFKELLLARFVKKCPFVIGFTCDIGTEEGRGNMGWKRDSSGKWEEPTSYNERIGAMVTLFSVITRLELPQEFIQTSNHPLPISHSWHLVARIANTPLKLIQDTHFVVLGSWWDAAAKEFLQAYGVQAAKLLQLVGDNLTSAVADRKYVGAARLRILLESWQENKLESFPEMVP</sequence>